<keyword evidence="3" id="KW-1185">Reference proteome</keyword>
<proteinExistence type="predicted"/>
<evidence type="ECO:0000313" key="2">
    <source>
        <dbReference type="EMBL" id="KAF6814723.1"/>
    </source>
</evidence>
<dbReference type="EMBL" id="WIGN01000041">
    <property type="protein sequence ID" value="KAF6814723.1"/>
    <property type="molecule type" value="Genomic_DNA"/>
</dbReference>
<feature type="region of interest" description="Disordered" evidence="1">
    <location>
        <begin position="1"/>
        <end position="69"/>
    </location>
</feature>
<dbReference type="AlphaFoldDB" id="A0A8H6JKY5"/>
<feature type="compositionally biased region" description="Basic and acidic residues" evidence="1">
    <location>
        <begin position="44"/>
        <end position="60"/>
    </location>
</feature>
<gene>
    <name evidence="2" type="ORF">CSOJ01_03946</name>
</gene>
<reference evidence="2 3" key="1">
    <citation type="journal article" date="2020" name="Phytopathology">
        <title>Genome Sequence Resources of Colletotrichum truncatum, C. plurivorum, C. musicola, and C. sojae: Four Species Pathogenic to Soybean (Glycine max).</title>
        <authorList>
            <person name="Rogerio F."/>
            <person name="Boufleur T.R."/>
            <person name="Ciampi-Guillardi M."/>
            <person name="Sukno S.A."/>
            <person name="Thon M.R."/>
            <person name="Massola Junior N.S."/>
            <person name="Baroncelli R."/>
        </authorList>
    </citation>
    <scope>NUCLEOTIDE SEQUENCE [LARGE SCALE GENOMIC DNA]</scope>
    <source>
        <strain evidence="2 3">LFN0009</strain>
    </source>
</reference>
<organism evidence="2 3">
    <name type="scientific">Colletotrichum sojae</name>
    <dbReference type="NCBI Taxonomy" id="2175907"/>
    <lineage>
        <taxon>Eukaryota</taxon>
        <taxon>Fungi</taxon>
        <taxon>Dikarya</taxon>
        <taxon>Ascomycota</taxon>
        <taxon>Pezizomycotina</taxon>
        <taxon>Sordariomycetes</taxon>
        <taxon>Hypocreomycetidae</taxon>
        <taxon>Glomerellales</taxon>
        <taxon>Glomerellaceae</taxon>
        <taxon>Colletotrichum</taxon>
        <taxon>Colletotrichum orchidearum species complex</taxon>
    </lineage>
</organism>
<evidence type="ECO:0000256" key="1">
    <source>
        <dbReference type="SAM" id="MobiDB-lite"/>
    </source>
</evidence>
<comment type="caution">
    <text evidence="2">The sequence shown here is derived from an EMBL/GenBank/DDBJ whole genome shotgun (WGS) entry which is preliminary data.</text>
</comment>
<evidence type="ECO:0000313" key="3">
    <source>
        <dbReference type="Proteomes" id="UP000652219"/>
    </source>
</evidence>
<sequence length="102" mass="11152">MGTPSAKLHALSSRLAPAPPKAALTEEFTEVYTEDWTNHSSTKTTHDGDNENEGNKRMTDDSNDNGTDIGRYCYPKFKNTVVAVRFRNAVAAFGITPEDSDG</sequence>
<accession>A0A8H6JKY5</accession>
<name>A0A8H6JKY5_9PEZI</name>
<dbReference type="Proteomes" id="UP000652219">
    <property type="component" value="Unassembled WGS sequence"/>
</dbReference>
<protein>
    <submittedName>
        <fullName evidence="2">Uncharacterized protein</fullName>
    </submittedName>
</protein>